<dbReference type="InterPro" id="IPR029052">
    <property type="entry name" value="Metallo-depent_PP-like"/>
</dbReference>
<feature type="compositionally biased region" description="Polar residues" evidence="3">
    <location>
        <begin position="984"/>
        <end position="994"/>
    </location>
</feature>
<keyword evidence="2" id="KW-0325">Glycoprotein</keyword>
<feature type="compositionally biased region" description="Acidic residues" evidence="3">
    <location>
        <begin position="903"/>
        <end position="912"/>
    </location>
</feature>
<keyword evidence="1" id="KW-0378">Hydrolase</keyword>
<feature type="domain" description="Sphingomyelin phosphodiesterase C-terminal" evidence="6">
    <location>
        <begin position="325"/>
        <end position="477"/>
    </location>
</feature>
<feature type="compositionally biased region" description="Low complexity" evidence="3">
    <location>
        <begin position="760"/>
        <end position="771"/>
    </location>
</feature>
<dbReference type="PANTHER" id="PTHR10340">
    <property type="entry name" value="SPHINGOMYELIN PHOSPHODIESTERASE"/>
    <property type="match status" value="1"/>
</dbReference>
<feature type="compositionally biased region" description="Basic and acidic residues" evidence="3">
    <location>
        <begin position="939"/>
        <end position="949"/>
    </location>
</feature>
<dbReference type="SUPFAM" id="SSF56300">
    <property type="entry name" value="Metallo-dependent phosphatases"/>
    <property type="match status" value="1"/>
</dbReference>
<feature type="compositionally biased region" description="Acidic residues" evidence="3">
    <location>
        <begin position="1004"/>
        <end position="1017"/>
    </location>
</feature>
<dbReference type="Proteomes" id="UP000050795">
    <property type="component" value="Unassembled WGS sequence"/>
</dbReference>
<sequence length="1305" mass="145861">MLRPEIIIFTLFALSTNAQEDSDIGYFWHLSDIHCDLQYVNKSCNLPLGNYSCDSSPNLALSAINATRHLFPKTPDFVIWSGDNGPHDGSLTSDQLLDGIRLLTKALKQAFPVDEVYLLPVLGNHDVIPANDMEVTVNSPSRTAWCHQLGEQKDLWGEWINHRQKHLMSSVSQQNSSKYPTANFSQTCFFSHHLVNIGPYNHYDYHHADSNRRTNLILISLNGLIWYQGNRLAGNTDNDPLGQLEWLQKTFRWARRHKAKVLLVSHFPPGASENAPAGYRFLRPEINDRFVNILIYNADLLMAGLFAHEHVDSFRLLVSKSNISVASLFLMPSVSPMILHGLGDFNPRIRLYRYQRSTMKLLGYAQYYYNLENQLSPTNDHNNNNNNWQLEYDTLSAYQLVDLSPQSLTNLYHNFLQEDNGYWSSYWRYELGGRQHALKPNYLNKYGLCPRAYSQCRCDHLCAMRNLFLNNLDKCLQLCQDIKYTYGTTANSHSLLLDNPMLTVIAKHELLTGDNATSYPNQSIINQTSVNNTNERSSLPYIIGVIIAFLVILIGIILIVNREVCNRHRGYHHQHRSLLASMISVGGVGGAAAAAAAAAGGLNGGGLLKADYLQNNTSRSIAPPGIGDNTVTVNDCGMIDHYGDYGIGGSCIELRTAFHPAYDDFDVEYFNKSMLSLNGEKLGNIEGNNADDDDDLGDGHHHHHQKETAGVIMMNYHGGEQQPLHNSIVNGVKSCKTQVNGTILSPGRILTAYYANHHPSSTTTSSSCSGSQRRGTALKHNNNNIDDKRYSISDYAYIKNNYLLSNQRDHHRFSNMKSSHPIPQSPPTAPNHIPINTSIVSDNPGVAGVMMNSRRGESLLGDERSNTTTSEMLSQSEQEPHQQTGTSTTIISCLPEDYYADDEAAFGDDDDRSELNDHHHRHRQPHKDDYSRGGIGGGDRGRIPAVDDKDSMNNSVFSTTGHDHPHNCRPYNLNIGKKLKTKLKSSNYPTSQRQYHPYHHNDENDCNTEVENDEYDDTTTNNNIKNNNNDDLDSLSDEQAYHFDQESQLLDNDAAATGNGKLSKDWKFTFLRSKVNEIDALAKQGNHSSPSASSFTSHRLPNQHLSHSQSAALSEAIERRKVNNQYNNDNHNNNNVGNLLTSSLICLPNESNGIQSKGNPLMMMNRVTSNNHHSHGEQQKSHSTYASPVKHLSGSRSPTKTTTPTTGGGGGFGVVNPRHQYQSPVSLNPLGINTFPIESQQYHHQHQKPNKLISIGSRKKSPKHTENKRTLMSVQTPTTSSSRNPPSMHSSSSKIPGYDYVRMSS</sequence>
<keyword evidence="4" id="KW-0812">Transmembrane</keyword>
<reference evidence="8" key="2">
    <citation type="submission" date="2023-11" db="UniProtKB">
        <authorList>
            <consortium name="WormBaseParasite"/>
        </authorList>
    </citation>
    <scope>IDENTIFICATION</scope>
</reference>
<keyword evidence="5" id="KW-0732">Signal</keyword>
<dbReference type="InterPro" id="IPR045473">
    <property type="entry name" value="ASM_C"/>
</dbReference>
<feature type="chain" id="PRO_5041650458" description="Sphingomyelin phosphodiesterase C-terminal domain-containing protein" evidence="5">
    <location>
        <begin position="19"/>
        <end position="1305"/>
    </location>
</feature>
<organism evidence="7 8">
    <name type="scientific">Trichobilharzia regenti</name>
    <name type="common">Nasal bird schistosome</name>
    <dbReference type="NCBI Taxonomy" id="157069"/>
    <lineage>
        <taxon>Eukaryota</taxon>
        <taxon>Metazoa</taxon>
        <taxon>Spiralia</taxon>
        <taxon>Lophotrochozoa</taxon>
        <taxon>Platyhelminthes</taxon>
        <taxon>Trematoda</taxon>
        <taxon>Digenea</taxon>
        <taxon>Strigeidida</taxon>
        <taxon>Schistosomatoidea</taxon>
        <taxon>Schistosomatidae</taxon>
        <taxon>Trichobilharzia</taxon>
    </lineage>
</organism>
<proteinExistence type="predicted"/>
<accession>A0AA85IZI7</accession>
<feature type="transmembrane region" description="Helical" evidence="4">
    <location>
        <begin position="539"/>
        <end position="560"/>
    </location>
</feature>
<keyword evidence="4" id="KW-1133">Transmembrane helix</keyword>
<evidence type="ECO:0000313" key="7">
    <source>
        <dbReference type="Proteomes" id="UP000050795"/>
    </source>
</evidence>
<dbReference type="GO" id="GO:0005615">
    <property type="term" value="C:extracellular space"/>
    <property type="evidence" value="ECO:0007669"/>
    <property type="project" value="TreeGrafter"/>
</dbReference>
<feature type="signal peptide" evidence="5">
    <location>
        <begin position="1"/>
        <end position="18"/>
    </location>
</feature>
<evidence type="ECO:0000313" key="8">
    <source>
        <dbReference type="WBParaSite" id="TREG1_118300.1"/>
    </source>
</evidence>
<feature type="compositionally biased region" description="Low complexity" evidence="3">
    <location>
        <begin position="1088"/>
        <end position="1097"/>
    </location>
</feature>
<dbReference type="PANTHER" id="PTHR10340:SF57">
    <property type="entry name" value="METALLOPHOS DOMAIN-CONTAINING PROTEIN"/>
    <property type="match status" value="1"/>
</dbReference>
<feature type="compositionally biased region" description="Polar residues" evidence="3">
    <location>
        <begin position="866"/>
        <end position="887"/>
    </location>
</feature>
<feature type="compositionally biased region" description="Low complexity" evidence="3">
    <location>
        <begin position="1276"/>
        <end position="1293"/>
    </location>
</feature>
<feature type="compositionally biased region" description="Low complexity" evidence="3">
    <location>
        <begin position="1018"/>
        <end position="1029"/>
    </location>
</feature>
<dbReference type="GO" id="GO:0008081">
    <property type="term" value="F:phosphoric diester hydrolase activity"/>
    <property type="evidence" value="ECO:0007669"/>
    <property type="project" value="TreeGrafter"/>
</dbReference>
<feature type="region of interest" description="Disordered" evidence="3">
    <location>
        <begin position="1083"/>
        <end position="1106"/>
    </location>
</feature>
<feature type="region of interest" description="Disordered" evidence="3">
    <location>
        <begin position="984"/>
        <end position="1035"/>
    </location>
</feature>
<reference evidence="7" key="1">
    <citation type="submission" date="2022-06" db="EMBL/GenBank/DDBJ databases">
        <authorList>
            <person name="Berger JAMES D."/>
            <person name="Berger JAMES D."/>
        </authorList>
    </citation>
    <scope>NUCLEOTIDE SEQUENCE [LARGE SCALE GENOMIC DNA]</scope>
</reference>
<protein>
    <recommendedName>
        <fullName evidence="6">Sphingomyelin phosphodiesterase C-terminal domain-containing protein</fullName>
    </recommendedName>
</protein>
<evidence type="ECO:0000256" key="1">
    <source>
        <dbReference type="ARBA" id="ARBA00022801"/>
    </source>
</evidence>
<dbReference type="WBParaSite" id="TREG1_118300.1">
    <property type="protein sequence ID" value="TREG1_118300.1"/>
    <property type="gene ID" value="TREG1_118300"/>
</dbReference>
<evidence type="ECO:0000256" key="2">
    <source>
        <dbReference type="ARBA" id="ARBA00023180"/>
    </source>
</evidence>
<feature type="region of interest" description="Disordered" evidence="3">
    <location>
        <begin position="903"/>
        <end position="949"/>
    </location>
</feature>
<keyword evidence="7" id="KW-1185">Reference proteome</keyword>
<evidence type="ECO:0000256" key="3">
    <source>
        <dbReference type="SAM" id="MobiDB-lite"/>
    </source>
</evidence>
<evidence type="ECO:0000256" key="4">
    <source>
        <dbReference type="SAM" id="Phobius"/>
    </source>
</evidence>
<dbReference type="Pfam" id="PF19272">
    <property type="entry name" value="ASMase_C"/>
    <property type="match status" value="1"/>
</dbReference>
<name>A0AA85IZI7_TRIRE</name>
<evidence type="ECO:0000256" key="5">
    <source>
        <dbReference type="SAM" id="SignalP"/>
    </source>
</evidence>
<feature type="region of interest" description="Disordered" evidence="3">
    <location>
        <begin position="857"/>
        <end position="887"/>
    </location>
</feature>
<keyword evidence="4" id="KW-0472">Membrane</keyword>
<feature type="region of interest" description="Disordered" evidence="3">
    <location>
        <begin position="1167"/>
        <end position="1227"/>
    </location>
</feature>
<feature type="region of interest" description="Disordered" evidence="3">
    <location>
        <begin position="686"/>
        <end position="706"/>
    </location>
</feature>
<evidence type="ECO:0000259" key="6">
    <source>
        <dbReference type="Pfam" id="PF19272"/>
    </source>
</evidence>
<feature type="region of interest" description="Disordered" evidence="3">
    <location>
        <begin position="759"/>
        <end position="782"/>
    </location>
</feature>
<feature type="transmembrane region" description="Helical" evidence="4">
    <location>
        <begin position="581"/>
        <end position="602"/>
    </location>
</feature>
<feature type="region of interest" description="Disordered" evidence="3">
    <location>
        <begin position="1240"/>
        <end position="1305"/>
    </location>
</feature>